<reference evidence="6" key="1">
    <citation type="journal article" date="2019" name="Plant J.">
        <title>Chlorella vulgaris genome assembly and annotation reveals the molecular basis for metabolic acclimation to high light conditions.</title>
        <authorList>
            <person name="Cecchin M."/>
            <person name="Marcolungo L."/>
            <person name="Rossato M."/>
            <person name="Girolomoni L."/>
            <person name="Cosentino E."/>
            <person name="Cuine S."/>
            <person name="Li-Beisson Y."/>
            <person name="Delledonne M."/>
            <person name="Ballottari M."/>
        </authorList>
    </citation>
    <scope>NUCLEOTIDE SEQUENCE</scope>
    <source>
        <strain evidence="6">211/11P</strain>
    </source>
</reference>
<dbReference type="GO" id="GO:0008270">
    <property type="term" value="F:zinc ion binding"/>
    <property type="evidence" value="ECO:0007669"/>
    <property type="project" value="UniProtKB-KW"/>
</dbReference>
<dbReference type="InterPro" id="IPR002893">
    <property type="entry name" value="Znf_MYND"/>
</dbReference>
<keyword evidence="7" id="KW-1185">Reference proteome</keyword>
<feature type="domain" description="MYND-type" evidence="5">
    <location>
        <begin position="668"/>
        <end position="717"/>
    </location>
</feature>
<dbReference type="Pfam" id="PF01753">
    <property type="entry name" value="zf-MYND"/>
    <property type="match status" value="1"/>
</dbReference>
<dbReference type="Proteomes" id="UP001055712">
    <property type="component" value="Unassembled WGS sequence"/>
</dbReference>
<comment type="caution">
    <text evidence="6">The sequence shown here is derived from an EMBL/GenBank/DDBJ whole genome shotgun (WGS) entry which is preliminary data.</text>
</comment>
<evidence type="ECO:0000313" key="7">
    <source>
        <dbReference type="Proteomes" id="UP001055712"/>
    </source>
</evidence>
<keyword evidence="1" id="KW-0479">Metal-binding</keyword>
<sequence length="735" mass="77383">MANSPDAETVAALDRAIQAAAKRLSALGMRMAAIVRRGDRAFENAATERIQAQLSVACQLVQHLIGFGRDHGISGSLQTLQSCATLPLECGHALMAKSAANSNQDAQLATYVLSKQALLVLRLVGIPTSAQLLQPEPLLAWLSGAASRALALSGTSLGRGLLRNLQLNLCYIATAIASYPPFTAHAAALQLDVSLQRSMVQLLELPLHAAAEVLQLPATQRCDEPNGLPLDWALVSDVMGTLMSDVLTRTFQEQQAVTNSADRSHASRLLQTAAQLFAAALASAPNGVIGDIPASLCGSLLVLLSLACREHGRAILQQQQGWQQGTESRRDLARQLLPALLKLPIALRLQAERAQLHADPAMAAARTLRYASILVIQFNLLASSGTPEMIDRRPWPEYSLVGSLDDVPACCAAAGAMVRALPHVAALEAQPQPAQWDESGAADYRRGQLAAYSVRCTIGLASAMRHYCQCVGSGGPWSAAAATAAAEALWQLHTTLCRGIHAGAAGLTVAHPLIPGLLAALADCWNVHVCMNEALQGRAASSDADVSDSKPRHLLAMSVAQAEAVMIAAASAVLVAAASQPPPADEMLASTMLSAIKFGPAALSSSPPVQQALDNVFGRFKAGEASSRTDYHRALLANLQYYQQQRREPQPGDALELAQAAATRSCAYLRCANLASEGGPAAGKGAGTRRCSKCRVAQYCDTACSRADWRAGHRRTCGALGAARVAERERAGVEG</sequence>
<keyword evidence="2 4" id="KW-0863">Zinc-finger</keyword>
<reference evidence="6" key="2">
    <citation type="submission" date="2020-11" db="EMBL/GenBank/DDBJ databases">
        <authorList>
            <person name="Cecchin M."/>
            <person name="Marcolungo L."/>
            <person name="Rossato M."/>
            <person name="Girolomoni L."/>
            <person name="Cosentino E."/>
            <person name="Cuine S."/>
            <person name="Li-Beisson Y."/>
            <person name="Delledonne M."/>
            <person name="Ballottari M."/>
        </authorList>
    </citation>
    <scope>NUCLEOTIDE SEQUENCE</scope>
    <source>
        <strain evidence="6">211/11P</strain>
        <tissue evidence="6">Whole cell</tissue>
    </source>
</reference>
<evidence type="ECO:0000256" key="4">
    <source>
        <dbReference type="PROSITE-ProRule" id="PRU00134"/>
    </source>
</evidence>
<dbReference type="SUPFAM" id="SSF144232">
    <property type="entry name" value="HIT/MYND zinc finger-like"/>
    <property type="match status" value="1"/>
</dbReference>
<evidence type="ECO:0000256" key="2">
    <source>
        <dbReference type="ARBA" id="ARBA00022771"/>
    </source>
</evidence>
<dbReference type="Gene3D" id="6.10.140.2220">
    <property type="match status" value="1"/>
</dbReference>
<proteinExistence type="predicted"/>
<organism evidence="6 7">
    <name type="scientific">Chlorella vulgaris</name>
    <name type="common">Green alga</name>
    <dbReference type="NCBI Taxonomy" id="3077"/>
    <lineage>
        <taxon>Eukaryota</taxon>
        <taxon>Viridiplantae</taxon>
        <taxon>Chlorophyta</taxon>
        <taxon>core chlorophytes</taxon>
        <taxon>Trebouxiophyceae</taxon>
        <taxon>Chlorellales</taxon>
        <taxon>Chlorellaceae</taxon>
        <taxon>Chlorella clade</taxon>
        <taxon>Chlorella</taxon>
    </lineage>
</organism>
<gene>
    <name evidence="6" type="ORF">D9Q98_003701</name>
</gene>
<evidence type="ECO:0000313" key="6">
    <source>
        <dbReference type="EMBL" id="KAI3433899.1"/>
    </source>
</evidence>
<evidence type="ECO:0000256" key="1">
    <source>
        <dbReference type="ARBA" id="ARBA00022723"/>
    </source>
</evidence>
<protein>
    <recommendedName>
        <fullName evidence="5">MYND-type domain-containing protein</fullName>
    </recommendedName>
</protein>
<keyword evidence="3" id="KW-0862">Zinc</keyword>
<evidence type="ECO:0000259" key="5">
    <source>
        <dbReference type="PROSITE" id="PS50865"/>
    </source>
</evidence>
<dbReference type="OrthoDB" id="265717at2759"/>
<dbReference type="PROSITE" id="PS50865">
    <property type="entry name" value="ZF_MYND_2"/>
    <property type="match status" value="1"/>
</dbReference>
<dbReference type="AlphaFoldDB" id="A0A9D4TTL1"/>
<evidence type="ECO:0000256" key="3">
    <source>
        <dbReference type="ARBA" id="ARBA00022833"/>
    </source>
</evidence>
<name>A0A9D4TTL1_CHLVU</name>
<dbReference type="EMBL" id="SIDB01000004">
    <property type="protein sequence ID" value="KAI3433899.1"/>
    <property type="molecule type" value="Genomic_DNA"/>
</dbReference>
<accession>A0A9D4TTL1</accession>